<organism evidence="13 14">
    <name type="scientific">Geothrix limicola</name>
    <dbReference type="NCBI Taxonomy" id="2927978"/>
    <lineage>
        <taxon>Bacteria</taxon>
        <taxon>Pseudomonadati</taxon>
        <taxon>Acidobacteriota</taxon>
        <taxon>Holophagae</taxon>
        <taxon>Holophagales</taxon>
        <taxon>Holophagaceae</taxon>
        <taxon>Geothrix</taxon>
    </lineage>
</organism>
<evidence type="ECO:0000256" key="8">
    <source>
        <dbReference type="ARBA" id="ARBA00023118"/>
    </source>
</evidence>
<feature type="region of interest" description="Disordered" evidence="11">
    <location>
        <begin position="308"/>
        <end position="340"/>
    </location>
</feature>
<feature type="domain" description="Cyclic GMP-AMP synthase DncV-like nucleotidyltransferase" evidence="12">
    <location>
        <begin position="52"/>
        <end position="137"/>
    </location>
</feature>
<evidence type="ECO:0000256" key="9">
    <source>
        <dbReference type="ARBA" id="ARBA00044145"/>
    </source>
</evidence>
<evidence type="ECO:0000256" key="4">
    <source>
        <dbReference type="ARBA" id="ARBA00022741"/>
    </source>
</evidence>
<evidence type="ECO:0000256" key="1">
    <source>
        <dbReference type="ARBA" id="ARBA00022679"/>
    </source>
</evidence>
<protein>
    <recommendedName>
        <fullName evidence="9">Cyclic GMP-AMP synthase</fullName>
    </recommendedName>
</protein>
<keyword evidence="3" id="KW-0479">Metal-binding</keyword>
<evidence type="ECO:0000313" key="14">
    <source>
        <dbReference type="Proteomes" id="UP001165069"/>
    </source>
</evidence>
<dbReference type="Proteomes" id="UP001165069">
    <property type="component" value="Unassembled WGS sequence"/>
</dbReference>
<keyword evidence="8" id="KW-0051">Antiviral defense</keyword>
<keyword evidence="7" id="KW-0546">Nucleotide metabolism</keyword>
<comment type="caution">
    <text evidence="13">The sequence shown here is derived from an EMBL/GenBank/DDBJ whole genome shotgun (WGS) entry which is preliminary data.</text>
</comment>
<gene>
    <name evidence="13" type="ORF">GETHLI_34150</name>
</gene>
<dbReference type="Pfam" id="PF21654">
    <property type="entry name" value="DncV-like_NTFase"/>
    <property type="match status" value="1"/>
</dbReference>
<keyword evidence="4" id="KW-0547">Nucleotide-binding</keyword>
<name>A0ABQ5QK45_9BACT</name>
<evidence type="ECO:0000256" key="2">
    <source>
        <dbReference type="ARBA" id="ARBA00022695"/>
    </source>
</evidence>
<comment type="catalytic activity">
    <reaction evidence="10">
        <text>GTP + ATP = 3',3'-cGAMP + 2 diphosphate</text>
        <dbReference type="Rhea" id="RHEA:35647"/>
        <dbReference type="ChEBI" id="CHEBI:30616"/>
        <dbReference type="ChEBI" id="CHEBI:33019"/>
        <dbReference type="ChEBI" id="CHEBI:37565"/>
        <dbReference type="ChEBI" id="CHEBI:71501"/>
    </reaction>
    <physiologicalReaction direction="left-to-right" evidence="10">
        <dbReference type="Rhea" id="RHEA:35648"/>
    </physiologicalReaction>
</comment>
<evidence type="ECO:0000256" key="5">
    <source>
        <dbReference type="ARBA" id="ARBA00022840"/>
    </source>
</evidence>
<evidence type="ECO:0000256" key="7">
    <source>
        <dbReference type="ARBA" id="ARBA00023080"/>
    </source>
</evidence>
<keyword evidence="14" id="KW-1185">Reference proteome</keyword>
<accession>A0ABQ5QK45</accession>
<proteinExistence type="predicted"/>
<keyword evidence="2" id="KW-0548">Nucleotidyltransferase</keyword>
<evidence type="ECO:0000256" key="10">
    <source>
        <dbReference type="ARBA" id="ARBA00048304"/>
    </source>
</evidence>
<keyword evidence="6" id="KW-0460">Magnesium</keyword>
<dbReference type="RefSeq" id="WP_285577740.1">
    <property type="nucleotide sequence ID" value="NZ_BSDE01000009.1"/>
</dbReference>
<dbReference type="EMBL" id="BSDE01000009">
    <property type="protein sequence ID" value="GLH74913.1"/>
    <property type="molecule type" value="Genomic_DNA"/>
</dbReference>
<feature type="compositionally biased region" description="Basic and acidic residues" evidence="11">
    <location>
        <begin position="20"/>
        <end position="34"/>
    </location>
</feature>
<dbReference type="InterPro" id="IPR048445">
    <property type="entry name" value="DncV-like_NTFase"/>
</dbReference>
<evidence type="ECO:0000313" key="13">
    <source>
        <dbReference type="EMBL" id="GLH74913.1"/>
    </source>
</evidence>
<evidence type="ECO:0000256" key="11">
    <source>
        <dbReference type="SAM" id="MobiDB-lite"/>
    </source>
</evidence>
<evidence type="ECO:0000256" key="3">
    <source>
        <dbReference type="ARBA" id="ARBA00022723"/>
    </source>
</evidence>
<evidence type="ECO:0000259" key="12">
    <source>
        <dbReference type="Pfam" id="PF21654"/>
    </source>
</evidence>
<evidence type="ECO:0000256" key="6">
    <source>
        <dbReference type="ARBA" id="ARBA00022842"/>
    </source>
</evidence>
<feature type="region of interest" description="Disordered" evidence="11">
    <location>
        <begin position="1"/>
        <end position="55"/>
    </location>
</feature>
<keyword evidence="1" id="KW-0808">Transferase</keyword>
<keyword evidence="5" id="KW-0067">ATP-binding</keyword>
<reference evidence="13 14" key="1">
    <citation type="journal article" date="2023" name="Antonie Van Leeuwenhoek">
        <title>Mesoterricola silvestris gen. nov., sp. nov., Mesoterricola sediminis sp. nov., Geothrix oryzae sp. nov., Geothrix edaphica sp. nov., Geothrix rubra sp. nov., and Geothrix limicola sp. nov., six novel members of Acidobacteriota isolated from soils.</title>
        <authorList>
            <person name="Itoh H."/>
            <person name="Sugisawa Y."/>
            <person name="Mise K."/>
            <person name="Xu Z."/>
            <person name="Kuniyasu M."/>
            <person name="Ushijima N."/>
            <person name="Kawano K."/>
            <person name="Kobayashi E."/>
            <person name="Shiratori Y."/>
            <person name="Masuda Y."/>
            <person name="Senoo K."/>
        </authorList>
    </citation>
    <scope>NUCLEOTIDE SEQUENCE [LARGE SCALE GENOMIC DNA]</scope>
    <source>
        <strain evidence="13 14">Red804</strain>
    </source>
</reference>
<sequence length="340" mass="38260">MIDTSKQMKKFHDEEVDLPTDQRKKMQQRRDTNRDALTSGLQKKKNPDPKGFASQGSYMMRTMVQTPEDQIDIDDGVYFKKSDLVGEKGADKTALDARKMVCEALTNGRSFKTPPEVKPNCVRVYYEEGYHVDVPVYRLSEGSSGSGEVAELASTDWKVSDARGVTAWFNDVVSKQSPSDDDEQLRRIVRLLKKFSVSRSSWVGKSASGFAISKLVQENYYPSAGRDDESLRVTMRRILRRLEIDTVVKHPILSENITKKIPDPKTTFLKDCLSEREKDLDQLEISDCSFEQAMKAWSAIFNTDFFNEQPDPSDSGKKSSAFETSGTPGVVIKGGNSDYA</sequence>